<proteinExistence type="predicted"/>
<sequence>MSYSNDFIPYNYFAPYGPGFRQFPLGPPPFGFPGGGNMGPGPGNNEAPPMGPPPSFTPSKIETKGGVNVKAVDPGSIKFCKYKYTYLWLTNGNSFWSYITYVGKKSISGFRWIRYRWAYFGIDLRQIDSFICY</sequence>
<dbReference type="AlphaFoldDB" id="A0A0A0IBI2"/>
<feature type="region of interest" description="Disordered" evidence="1">
    <location>
        <begin position="34"/>
        <end position="56"/>
    </location>
</feature>
<evidence type="ECO:0000313" key="2">
    <source>
        <dbReference type="EMBL" id="KGM98814.1"/>
    </source>
</evidence>
<dbReference type="EMBL" id="JDRY01000045">
    <property type="protein sequence ID" value="KGM98814.1"/>
    <property type="molecule type" value="Genomic_DNA"/>
</dbReference>
<name>A0A0A0IBI2_CLOBO</name>
<protein>
    <recommendedName>
        <fullName evidence="4">Transporter</fullName>
    </recommendedName>
</protein>
<reference evidence="2 3" key="1">
    <citation type="submission" date="2014-01" db="EMBL/GenBank/DDBJ databases">
        <title>Plasmidome dynamics in the species complex Clostridium novyi sensu lato converts strains of independent lineages into distinctly different pathogens.</title>
        <authorList>
            <person name="Skarin H."/>
            <person name="Segerman B."/>
        </authorList>
    </citation>
    <scope>NUCLEOTIDE SEQUENCE [LARGE SCALE GENOMIC DNA]</scope>
    <source>
        <strain evidence="2 3">DC5</strain>
    </source>
</reference>
<evidence type="ECO:0000313" key="3">
    <source>
        <dbReference type="Proteomes" id="UP000030014"/>
    </source>
</evidence>
<evidence type="ECO:0008006" key="4">
    <source>
        <dbReference type="Google" id="ProtNLM"/>
    </source>
</evidence>
<dbReference type="Proteomes" id="UP000030014">
    <property type="component" value="Unassembled WGS sequence"/>
</dbReference>
<accession>A0A0A0IBI2</accession>
<comment type="caution">
    <text evidence="2">The sequence shown here is derived from an EMBL/GenBank/DDBJ whole genome shotgun (WGS) entry which is preliminary data.</text>
</comment>
<evidence type="ECO:0000256" key="1">
    <source>
        <dbReference type="SAM" id="MobiDB-lite"/>
    </source>
</evidence>
<organism evidence="2 3">
    <name type="scientific">Clostridium botulinum C/D str. DC5</name>
    <dbReference type="NCBI Taxonomy" id="1443128"/>
    <lineage>
        <taxon>Bacteria</taxon>
        <taxon>Bacillati</taxon>
        <taxon>Bacillota</taxon>
        <taxon>Clostridia</taxon>
        <taxon>Eubacteriales</taxon>
        <taxon>Clostridiaceae</taxon>
        <taxon>Clostridium</taxon>
    </lineage>
</organism>
<gene>
    <name evidence="2" type="ORF">Z955_10340</name>
</gene>